<dbReference type="Proteomes" id="UP000291084">
    <property type="component" value="Chromosome 1"/>
</dbReference>
<proteinExistence type="predicted"/>
<dbReference type="AlphaFoldDB" id="A0A0S3R7I0"/>
<sequence>MKLFSSKHHLGAFSISFVLCCFLLLLDSSTALPLCLNSTQVCILFLHLPLNFEFCVGYEGSGGQLEHDVSSPFVDLTDQVHFDTQLGMMGMTFHPNFANYGRFFASFNCDSSLDILKVLMHLKPQYTEHLRNHNSTISIQQ</sequence>
<evidence type="ECO:0000313" key="2">
    <source>
        <dbReference type="EMBL" id="BAT76626.1"/>
    </source>
</evidence>
<feature type="signal peptide" evidence="1">
    <location>
        <begin position="1"/>
        <end position="31"/>
    </location>
</feature>
<evidence type="ECO:0000313" key="3">
    <source>
        <dbReference type="Proteomes" id="UP000291084"/>
    </source>
</evidence>
<dbReference type="PANTHER" id="PTHR19328:SF13">
    <property type="entry name" value="HIPL1 PROTEIN"/>
    <property type="match status" value="1"/>
</dbReference>
<name>A0A0S3R7I0_PHAAN</name>
<organism evidence="2 3">
    <name type="scientific">Vigna angularis var. angularis</name>
    <dbReference type="NCBI Taxonomy" id="157739"/>
    <lineage>
        <taxon>Eukaryota</taxon>
        <taxon>Viridiplantae</taxon>
        <taxon>Streptophyta</taxon>
        <taxon>Embryophyta</taxon>
        <taxon>Tracheophyta</taxon>
        <taxon>Spermatophyta</taxon>
        <taxon>Magnoliopsida</taxon>
        <taxon>eudicotyledons</taxon>
        <taxon>Gunneridae</taxon>
        <taxon>Pentapetalae</taxon>
        <taxon>rosids</taxon>
        <taxon>fabids</taxon>
        <taxon>Fabales</taxon>
        <taxon>Fabaceae</taxon>
        <taxon>Papilionoideae</taxon>
        <taxon>50 kb inversion clade</taxon>
        <taxon>NPAAA clade</taxon>
        <taxon>indigoferoid/millettioid clade</taxon>
        <taxon>Phaseoleae</taxon>
        <taxon>Vigna</taxon>
    </lineage>
</organism>
<dbReference type="PANTHER" id="PTHR19328">
    <property type="entry name" value="HEDGEHOG-INTERACTING PROTEIN"/>
    <property type="match status" value="1"/>
</dbReference>
<keyword evidence="3" id="KW-1185">Reference proteome</keyword>
<feature type="chain" id="PRO_5006616777" description="Legume lectin domain-containing protein" evidence="1">
    <location>
        <begin position="32"/>
        <end position="141"/>
    </location>
</feature>
<accession>A0A0S3R7I0</accession>
<keyword evidence="1" id="KW-0732">Signal</keyword>
<reference evidence="2 3" key="1">
    <citation type="journal article" date="2015" name="Sci. Rep.">
        <title>The power of single molecule real-time sequencing technology in the de novo assembly of a eukaryotic genome.</title>
        <authorList>
            <person name="Sakai H."/>
            <person name="Naito K."/>
            <person name="Ogiso-Tanaka E."/>
            <person name="Takahashi Y."/>
            <person name="Iseki K."/>
            <person name="Muto C."/>
            <person name="Satou K."/>
            <person name="Teruya K."/>
            <person name="Shiroma A."/>
            <person name="Shimoji M."/>
            <person name="Hirano T."/>
            <person name="Itoh T."/>
            <person name="Kaga A."/>
            <person name="Tomooka N."/>
        </authorList>
    </citation>
    <scope>NUCLEOTIDE SEQUENCE [LARGE SCALE GENOMIC DNA]</scope>
    <source>
        <strain evidence="3">cv. Shumari</strain>
    </source>
</reference>
<evidence type="ECO:0008006" key="4">
    <source>
        <dbReference type="Google" id="ProtNLM"/>
    </source>
</evidence>
<protein>
    <recommendedName>
        <fullName evidence="4">Legume lectin domain-containing protein</fullName>
    </recommendedName>
</protein>
<gene>
    <name evidence="2" type="primary">Vigan.01G465600</name>
    <name evidence="2" type="ORF">VIGAN_01465600</name>
</gene>
<dbReference type="InterPro" id="IPR011042">
    <property type="entry name" value="6-blade_b-propeller_TolB-like"/>
</dbReference>
<dbReference type="EMBL" id="AP015034">
    <property type="protein sequence ID" value="BAT76626.1"/>
    <property type="molecule type" value="Genomic_DNA"/>
</dbReference>
<dbReference type="Gene3D" id="2.120.10.30">
    <property type="entry name" value="TolB, C-terminal domain"/>
    <property type="match status" value="1"/>
</dbReference>
<evidence type="ECO:0000256" key="1">
    <source>
        <dbReference type="SAM" id="SignalP"/>
    </source>
</evidence>